<dbReference type="InterPro" id="IPR008538">
    <property type="entry name" value="Uma2"/>
</dbReference>
<reference evidence="3" key="1">
    <citation type="submission" date="2016-10" db="EMBL/GenBank/DDBJ databases">
        <authorList>
            <person name="Varghese N."/>
            <person name="Submissions S."/>
        </authorList>
    </citation>
    <scope>NUCLEOTIDE SEQUENCE [LARGE SCALE GENOMIC DNA]</scope>
    <source>
        <strain evidence="3">DSM 45079</strain>
    </source>
</reference>
<dbReference type="Pfam" id="PF05685">
    <property type="entry name" value="Uma2"/>
    <property type="match status" value="1"/>
</dbReference>
<protein>
    <submittedName>
        <fullName evidence="2">Endonuclease, Uma2 family (Restriction endonuclease fold)</fullName>
    </submittedName>
</protein>
<dbReference type="GO" id="GO:0004519">
    <property type="term" value="F:endonuclease activity"/>
    <property type="evidence" value="ECO:0007669"/>
    <property type="project" value="UniProtKB-KW"/>
</dbReference>
<keyword evidence="2" id="KW-0378">Hydrolase</keyword>
<dbReference type="PANTHER" id="PTHR35400:SF3">
    <property type="entry name" value="SLL1072 PROTEIN"/>
    <property type="match status" value="1"/>
</dbReference>
<evidence type="ECO:0000313" key="3">
    <source>
        <dbReference type="Proteomes" id="UP000182977"/>
    </source>
</evidence>
<dbReference type="PANTHER" id="PTHR35400">
    <property type="entry name" value="SLR1083 PROTEIN"/>
    <property type="match status" value="1"/>
</dbReference>
<accession>A0A1H2KWE9</accession>
<dbReference type="EMBL" id="LT629791">
    <property type="protein sequence ID" value="SDU72794.1"/>
    <property type="molecule type" value="Genomic_DNA"/>
</dbReference>
<dbReference type="CDD" id="cd06260">
    <property type="entry name" value="DUF820-like"/>
    <property type="match status" value="1"/>
</dbReference>
<sequence length="184" mass="20163">MTTMMERPHAVDGWTVGDLEHFPDDGLRYELVDGALLVTPAPLGPHQDAVLGLALLLGPKTPEDLKLYIAPRDWQPDDRTSFQPDVFVIRREHDQAAPITAPLSLAIEVLSRSTRRTDQALKYSTYAEHGVASYWIVDPVEPSIVAYDLVDGAYVEVGRAAGDQSVTLTQPFEVTVTPKALVSA</sequence>
<evidence type="ECO:0000313" key="2">
    <source>
        <dbReference type="EMBL" id="SDU72794.1"/>
    </source>
</evidence>
<organism evidence="2 3">
    <name type="scientific">Jiangella alkaliphila</name>
    <dbReference type="NCBI Taxonomy" id="419479"/>
    <lineage>
        <taxon>Bacteria</taxon>
        <taxon>Bacillati</taxon>
        <taxon>Actinomycetota</taxon>
        <taxon>Actinomycetes</taxon>
        <taxon>Jiangellales</taxon>
        <taxon>Jiangellaceae</taxon>
        <taxon>Jiangella</taxon>
    </lineage>
</organism>
<dbReference type="InterPro" id="IPR012296">
    <property type="entry name" value="Nuclease_put_TT1808"/>
</dbReference>
<dbReference type="STRING" id="419479.SAMN04488563_4408"/>
<proteinExistence type="predicted"/>
<feature type="domain" description="Putative restriction endonuclease" evidence="1">
    <location>
        <begin position="18"/>
        <end position="173"/>
    </location>
</feature>
<dbReference type="AlphaFoldDB" id="A0A1H2KWE9"/>
<keyword evidence="3" id="KW-1185">Reference proteome</keyword>
<dbReference type="SUPFAM" id="SSF52980">
    <property type="entry name" value="Restriction endonuclease-like"/>
    <property type="match status" value="1"/>
</dbReference>
<keyword evidence="2" id="KW-0540">Nuclease</keyword>
<dbReference type="Gene3D" id="3.90.1570.10">
    <property type="entry name" value="tt1808, chain A"/>
    <property type="match status" value="1"/>
</dbReference>
<dbReference type="InterPro" id="IPR011335">
    <property type="entry name" value="Restrct_endonuc-II-like"/>
</dbReference>
<name>A0A1H2KWE9_9ACTN</name>
<keyword evidence="2" id="KW-0255">Endonuclease</keyword>
<dbReference type="Proteomes" id="UP000182977">
    <property type="component" value="Chromosome I"/>
</dbReference>
<evidence type="ECO:0000259" key="1">
    <source>
        <dbReference type="Pfam" id="PF05685"/>
    </source>
</evidence>
<gene>
    <name evidence="2" type="ORF">SAMN04488563_4408</name>
</gene>